<sequence>MSSDNTTEEINNIQVENIRSEIDIHELFNVENVLKRNQKSVYKTYSQKHNEEIRKIFPGVGPSAYADVLFIGDSLPTTTNTTNTQTFGEMYWDGTDM</sequence>
<accession>A0A2Z6R3C3</accession>
<dbReference type="AlphaFoldDB" id="A0A2Z6R3C3"/>
<evidence type="ECO:0000313" key="1">
    <source>
        <dbReference type="EMBL" id="GBB87286.1"/>
    </source>
</evidence>
<evidence type="ECO:0000313" key="2">
    <source>
        <dbReference type="Proteomes" id="UP000247702"/>
    </source>
</evidence>
<keyword evidence="2" id="KW-1185">Reference proteome</keyword>
<protein>
    <submittedName>
        <fullName evidence="1">Uncharacterized protein</fullName>
    </submittedName>
</protein>
<gene>
    <name evidence="1" type="ORF">RclHR1_13720004</name>
</gene>
<organism evidence="1 2">
    <name type="scientific">Rhizophagus clarus</name>
    <dbReference type="NCBI Taxonomy" id="94130"/>
    <lineage>
        <taxon>Eukaryota</taxon>
        <taxon>Fungi</taxon>
        <taxon>Fungi incertae sedis</taxon>
        <taxon>Mucoromycota</taxon>
        <taxon>Glomeromycotina</taxon>
        <taxon>Glomeromycetes</taxon>
        <taxon>Glomerales</taxon>
        <taxon>Glomeraceae</taxon>
        <taxon>Rhizophagus</taxon>
    </lineage>
</organism>
<dbReference type="Proteomes" id="UP000247702">
    <property type="component" value="Unassembled WGS sequence"/>
</dbReference>
<proteinExistence type="predicted"/>
<name>A0A2Z6R3C3_9GLOM</name>
<comment type="caution">
    <text evidence="1">The sequence shown here is derived from an EMBL/GenBank/DDBJ whole genome shotgun (WGS) entry which is preliminary data.</text>
</comment>
<reference evidence="1 2" key="1">
    <citation type="submission" date="2017-11" db="EMBL/GenBank/DDBJ databases">
        <title>The genome of Rhizophagus clarus HR1 reveals common genetic basis of auxotrophy among arbuscular mycorrhizal fungi.</title>
        <authorList>
            <person name="Kobayashi Y."/>
        </authorList>
    </citation>
    <scope>NUCLEOTIDE SEQUENCE [LARGE SCALE GENOMIC DNA]</scope>
    <source>
        <strain evidence="1 2">HR1</strain>
    </source>
</reference>
<dbReference type="EMBL" id="BEXD01000416">
    <property type="protein sequence ID" value="GBB87286.1"/>
    <property type="molecule type" value="Genomic_DNA"/>
</dbReference>